<dbReference type="RefSeq" id="WP_011187422.1">
    <property type="nucleotide sequence ID" value="NC_006138.1"/>
</dbReference>
<dbReference type="EMBL" id="CR522870">
    <property type="protein sequence ID" value="CAG34906.1"/>
    <property type="molecule type" value="Genomic_DNA"/>
</dbReference>
<protein>
    <submittedName>
        <fullName evidence="1">Uncharacterized protein</fullName>
    </submittedName>
</protein>
<reference evidence="2" key="1">
    <citation type="journal article" date="2004" name="Environ. Microbiol.">
        <title>The genome of Desulfotalea psychrophila, a sulfate-reducing bacterium from permanently cold Arctic sediments.</title>
        <authorList>
            <person name="Rabus R."/>
            <person name="Ruepp A."/>
            <person name="Frickey T."/>
            <person name="Rattei T."/>
            <person name="Fartmann B."/>
            <person name="Stark M."/>
            <person name="Bauer M."/>
            <person name="Zibat A."/>
            <person name="Lombardot T."/>
            <person name="Becker I."/>
            <person name="Amann J."/>
            <person name="Gellner K."/>
            <person name="Teeling H."/>
            <person name="Leuschner W.D."/>
            <person name="Gloeckner F.-O."/>
            <person name="Lupas A.N."/>
            <person name="Amann R."/>
            <person name="Klenk H.-P."/>
        </authorList>
    </citation>
    <scope>NUCLEOTIDE SEQUENCE [LARGE SCALE GENOMIC DNA]</scope>
    <source>
        <strain evidence="2">DSM 12343 / LSv54</strain>
    </source>
</reference>
<dbReference type="HOGENOM" id="CLU_1208190_0_0_7"/>
<organism evidence="1 2">
    <name type="scientific">Desulfotalea psychrophila (strain LSv54 / DSM 12343)</name>
    <dbReference type="NCBI Taxonomy" id="177439"/>
    <lineage>
        <taxon>Bacteria</taxon>
        <taxon>Pseudomonadati</taxon>
        <taxon>Thermodesulfobacteriota</taxon>
        <taxon>Desulfobulbia</taxon>
        <taxon>Desulfobulbales</taxon>
        <taxon>Desulfocapsaceae</taxon>
        <taxon>Desulfotalea</taxon>
    </lineage>
</organism>
<dbReference type="Proteomes" id="UP000000602">
    <property type="component" value="Chromosome"/>
</dbReference>
<dbReference type="KEGG" id="dps:DP0177"/>
<accession>Q6ARW9</accession>
<dbReference type="STRING" id="177439.DP0177"/>
<proteinExistence type="predicted"/>
<evidence type="ECO:0000313" key="2">
    <source>
        <dbReference type="Proteomes" id="UP000000602"/>
    </source>
</evidence>
<gene>
    <name evidence="1" type="ordered locus">DP0177</name>
</gene>
<dbReference type="AlphaFoldDB" id="Q6ARW9"/>
<evidence type="ECO:0000313" key="1">
    <source>
        <dbReference type="EMBL" id="CAG34906.1"/>
    </source>
</evidence>
<name>Q6ARW9_DESPS</name>
<keyword evidence="2" id="KW-1185">Reference proteome</keyword>
<sequence>MKWMPVVSEIPWPDDNGEVIGTRKYISCYFAHFSDDEEKRIFNILEKYPVSEVNLFTSMLAKICTDYGVFLKQKRDHQIRKEIDDKLPILEKAHSQLKLLQKQGLPIEHIKSVPGVCHSEEEKSRHYADKHINKKAYCDLPVCARRAEEALESLLGVLRDLQPDKPGRGRVETEGGFAQAIADAFAEVFNKKPSTWREGVLSQILAICLEGLGIPHENPERRLKNLVHK</sequence>